<dbReference type="EMBL" id="CAFBIZ010000087">
    <property type="protein sequence ID" value="CAB4849484.1"/>
    <property type="molecule type" value="Genomic_DNA"/>
</dbReference>
<gene>
    <name evidence="2" type="ORF">UFOPK3268_00794</name>
</gene>
<protein>
    <submittedName>
        <fullName evidence="2">Unannotated protein</fullName>
    </submittedName>
</protein>
<evidence type="ECO:0000313" key="2">
    <source>
        <dbReference type="EMBL" id="CAB4849484.1"/>
    </source>
</evidence>
<dbReference type="AlphaFoldDB" id="A0A6J7BX65"/>
<name>A0A6J7BX65_9ZZZZ</name>
<evidence type="ECO:0000256" key="1">
    <source>
        <dbReference type="SAM" id="MobiDB-lite"/>
    </source>
</evidence>
<sequence>MVAVDDIAEAIHRKTSIGVAVERGTGIGAVGHHCVNQIAEVGRATGLVDVQPVGRGVDLDHRSPRATQGVRADEGRGTIGAVDDDGEPIEAVRQGREKVRDIKLGPLAVI</sequence>
<organism evidence="2">
    <name type="scientific">freshwater metagenome</name>
    <dbReference type="NCBI Taxonomy" id="449393"/>
    <lineage>
        <taxon>unclassified sequences</taxon>
        <taxon>metagenomes</taxon>
        <taxon>ecological metagenomes</taxon>
    </lineage>
</organism>
<reference evidence="2" key="1">
    <citation type="submission" date="2020-05" db="EMBL/GenBank/DDBJ databases">
        <authorList>
            <person name="Chiriac C."/>
            <person name="Salcher M."/>
            <person name="Ghai R."/>
            <person name="Kavagutti S V."/>
        </authorList>
    </citation>
    <scope>NUCLEOTIDE SEQUENCE</scope>
</reference>
<proteinExistence type="predicted"/>
<feature type="region of interest" description="Disordered" evidence="1">
    <location>
        <begin position="54"/>
        <end position="84"/>
    </location>
</feature>
<accession>A0A6J7BX65</accession>